<reference evidence="2 3" key="1">
    <citation type="journal article" date="2016" name="Nat. Commun.">
        <title>Thousands of microbial genomes shed light on interconnected biogeochemical processes in an aquifer system.</title>
        <authorList>
            <person name="Anantharaman K."/>
            <person name="Brown C.T."/>
            <person name="Hug L.A."/>
            <person name="Sharon I."/>
            <person name="Castelle C.J."/>
            <person name="Probst A.J."/>
            <person name="Thomas B.C."/>
            <person name="Singh A."/>
            <person name="Wilkins M.J."/>
            <person name="Karaoz U."/>
            <person name="Brodie E.L."/>
            <person name="Williams K.H."/>
            <person name="Hubbard S.S."/>
            <person name="Banfield J.F."/>
        </authorList>
    </citation>
    <scope>NUCLEOTIDE SEQUENCE [LARGE SCALE GENOMIC DNA]</scope>
</reference>
<feature type="transmembrane region" description="Helical" evidence="1">
    <location>
        <begin position="62"/>
        <end position="84"/>
    </location>
</feature>
<comment type="caution">
    <text evidence="2">The sequence shown here is derived from an EMBL/GenBank/DDBJ whole genome shotgun (WGS) entry which is preliminary data.</text>
</comment>
<proteinExistence type="predicted"/>
<feature type="transmembrane region" description="Helical" evidence="1">
    <location>
        <begin position="21"/>
        <end position="42"/>
    </location>
</feature>
<keyword evidence="1" id="KW-0472">Membrane</keyword>
<name>A0A1F5X5U0_9BACT</name>
<dbReference type="Proteomes" id="UP000178046">
    <property type="component" value="Unassembled WGS sequence"/>
</dbReference>
<keyword evidence="1" id="KW-1133">Transmembrane helix</keyword>
<evidence type="ECO:0000313" key="3">
    <source>
        <dbReference type="Proteomes" id="UP000178046"/>
    </source>
</evidence>
<keyword evidence="1" id="KW-0812">Transmembrane</keyword>
<organism evidence="2 3">
    <name type="scientific">Candidatus Giovannonibacteria bacterium RIFCSPLOWO2_01_FULL_44_16</name>
    <dbReference type="NCBI Taxonomy" id="1798348"/>
    <lineage>
        <taxon>Bacteria</taxon>
        <taxon>Candidatus Giovannoniibacteriota</taxon>
    </lineage>
</organism>
<evidence type="ECO:0000256" key="1">
    <source>
        <dbReference type="SAM" id="Phobius"/>
    </source>
</evidence>
<sequence>MAYDQKNAMKNSAKDRLVNGLINFALAGIFASALIWLVKFYYSVLSWPTDLIFEHLRINWWFGFLLISLAAVMTAYLSGNYSVIDLIKWRSKKKIDKKKFFSIRLKYGKAAGHSEEFDGHIEGYVTESYMTKNGMRYNATVFISGWTVLSRLLEEEFVRTHKNVPQLIAYYFSGGKEYVDDEENESSEEDPITK</sequence>
<gene>
    <name evidence="2" type="ORF">A2924_03335</name>
</gene>
<dbReference type="AlphaFoldDB" id="A0A1F5X5U0"/>
<protein>
    <submittedName>
        <fullName evidence="2">Uncharacterized protein</fullName>
    </submittedName>
</protein>
<accession>A0A1F5X5U0</accession>
<dbReference type="EMBL" id="MFIA01000002">
    <property type="protein sequence ID" value="OGF83292.1"/>
    <property type="molecule type" value="Genomic_DNA"/>
</dbReference>
<evidence type="ECO:0000313" key="2">
    <source>
        <dbReference type="EMBL" id="OGF83292.1"/>
    </source>
</evidence>